<dbReference type="eggNOG" id="ENOG5031JW5">
    <property type="taxonomic scope" value="Bacteria"/>
</dbReference>
<dbReference type="AlphaFoldDB" id="A0A1G9SDN8"/>
<dbReference type="RefSeq" id="WP_030432165.1">
    <property type="nucleotide sequence ID" value="NZ_JOEF01000024.1"/>
</dbReference>
<dbReference type="EMBL" id="LT629701">
    <property type="protein sequence ID" value="SDM33450.1"/>
    <property type="molecule type" value="Genomic_DNA"/>
</dbReference>
<keyword evidence="2" id="KW-1185">Reference proteome</keyword>
<dbReference type="OrthoDB" id="4377352at2"/>
<dbReference type="Proteomes" id="UP000183376">
    <property type="component" value="Chromosome I"/>
</dbReference>
<evidence type="ECO:0000313" key="2">
    <source>
        <dbReference type="Proteomes" id="UP000183376"/>
    </source>
</evidence>
<protein>
    <submittedName>
        <fullName evidence="1">Uncharacterized protein</fullName>
    </submittedName>
</protein>
<organism evidence="1 2">
    <name type="scientific">Allokutzneria albata</name>
    <name type="common">Kibdelosporangium albatum</name>
    <dbReference type="NCBI Taxonomy" id="211114"/>
    <lineage>
        <taxon>Bacteria</taxon>
        <taxon>Bacillati</taxon>
        <taxon>Actinomycetota</taxon>
        <taxon>Actinomycetes</taxon>
        <taxon>Pseudonocardiales</taxon>
        <taxon>Pseudonocardiaceae</taxon>
        <taxon>Allokutzneria</taxon>
    </lineage>
</organism>
<reference evidence="1 2" key="1">
    <citation type="submission" date="2016-10" db="EMBL/GenBank/DDBJ databases">
        <authorList>
            <person name="de Groot N.N."/>
        </authorList>
    </citation>
    <scope>NUCLEOTIDE SEQUENCE [LARGE SCALE GENOMIC DNA]</scope>
    <source>
        <strain evidence="1 2">DSM 44149</strain>
    </source>
</reference>
<accession>A0A1G9SDN8</accession>
<gene>
    <name evidence="1" type="ORF">SAMN04489726_1087</name>
</gene>
<proteinExistence type="predicted"/>
<evidence type="ECO:0000313" key="1">
    <source>
        <dbReference type="EMBL" id="SDM33450.1"/>
    </source>
</evidence>
<sequence>MDELITPYTRMTGNHNHGWHPEATPVWVQLDVLVRLPPGFRRRTVGHGLDVTGRVEGMLTGWFQTVGGLWLGVCHFRIPYADGRADMVAVRNQLVPEYALHPRANDASPAP</sequence>
<name>A0A1G9SDN8_ALLAB</name>
<dbReference type="STRING" id="211114.SAMN04489726_1087"/>